<evidence type="ECO:0000313" key="2">
    <source>
        <dbReference type="EMBL" id="KAH3802983.1"/>
    </source>
</evidence>
<organism evidence="2 3">
    <name type="scientific">Dreissena polymorpha</name>
    <name type="common">Zebra mussel</name>
    <name type="synonym">Mytilus polymorpha</name>
    <dbReference type="NCBI Taxonomy" id="45954"/>
    <lineage>
        <taxon>Eukaryota</taxon>
        <taxon>Metazoa</taxon>
        <taxon>Spiralia</taxon>
        <taxon>Lophotrochozoa</taxon>
        <taxon>Mollusca</taxon>
        <taxon>Bivalvia</taxon>
        <taxon>Autobranchia</taxon>
        <taxon>Heteroconchia</taxon>
        <taxon>Euheterodonta</taxon>
        <taxon>Imparidentia</taxon>
        <taxon>Neoheterodontei</taxon>
        <taxon>Myida</taxon>
        <taxon>Dreissenoidea</taxon>
        <taxon>Dreissenidae</taxon>
        <taxon>Dreissena</taxon>
    </lineage>
</organism>
<keyword evidence="3" id="KW-1185">Reference proteome</keyword>
<sequence length="99" mass="11298">MRGLGRQSSPPKPSPFDKKIKVKEPRMPKQSVECHPTTSQCKPTTQHNPVNSELSALRVRRTSTWLNGVAPPSGMGGIRFHFDRFIRKTLKQRRNSFDI</sequence>
<name>A0A9D4JC22_DREPO</name>
<accession>A0A9D4JC22</accession>
<feature type="compositionally biased region" description="Basic and acidic residues" evidence="1">
    <location>
        <begin position="15"/>
        <end position="27"/>
    </location>
</feature>
<reference evidence="2" key="1">
    <citation type="journal article" date="2019" name="bioRxiv">
        <title>The Genome of the Zebra Mussel, Dreissena polymorpha: A Resource for Invasive Species Research.</title>
        <authorList>
            <person name="McCartney M.A."/>
            <person name="Auch B."/>
            <person name="Kono T."/>
            <person name="Mallez S."/>
            <person name="Zhang Y."/>
            <person name="Obille A."/>
            <person name="Becker A."/>
            <person name="Abrahante J.E."/>
            <person name="Garbe J."/>
            <person name="Badalamenti J.P."/>
            <person name="Herman A."/>
            <person name="Mangelson H."/>
            <person name="Liachko I."/>
            <person name="Sullivan S."/>
            <person name="Sone E.D."/>
            <person name="Koren S."/>
            <person name="Silverstein K.A.T."/>
            <person name="Beckman K.B."/>
            <person name="Gohl D.M."/>
        </authorList>
    </citation>
    <scope>NUCLEOTIDE SEQUENCE</scope>
    <source>
        <strain evidence="2">Duluth1</strain>
        <tissue evidence="2">Whole animal</tissue>
    </source>
</reference>
<dbReference type="Proteomes" id="UP000828390">
    <property type="component" value="Unassembled WGS sequence"/>
</dbReference>
<protein>
    <submittedName>
        <fullName evidence="2">Uncharacterized protein</fullName>
    </submittedName>
</protein>
<evidence type="ECO:0000313" key="3">
    <source>
        <dbReference type="Proteomes" id="UP000828390"/>
    </source>
</evidence>
<feature type="region of interest" description="Disordered" evidence="1">
    <location>
        <begin position="1"/>
        <end position="54"/>
    </location>
</feature>
<proteinExistence type="predicted"/>
<feature type="compositionally biased region" description="Polar residues" evidence="1">
    <location>
        <begin position="36"/>
        <end position="54"/>
    </location>
</feature>
<dbReference type="EMBL" id="JAIWYP010000007">
    <property type="protein sequence ID" value="KAH3802983.1"/>
    <property type="molecule type" value="Genomic_DNA"/>
</dbReference>
<comment type="caution">
    <text evidence="2">The sequence shown here is derived from an EMBL/GenBank/DDBJ whole genome shotgun (WGS) entry which is preliminary data.</text>
</comment>
<evidence type="ECO:0000256" key="1">
    <source>
        <dbReference type="SAM" id="MobiDB-lite"/>
    </source>
</evidence>
<gene>
    <name evidence="2" type="ORF">DPMN_156681</name>
</gene>
<dbReference type="AlphaFoldDB" id="A0A9D4JC22"/>
<reference evidence="2" key="2">
    <citation type="submission" date="2020-11" db="EMBL/GenBank/DDBJ databases">
        <authorList>
            <person name="McCartney M.A."/>
            <person name="Auch B."/>
            <person name="Kono T."/>
            <person name="Mallez S."/>
            <person name="Becker A."/>
            <person name="Gohl D.M."/>
            <person name="Silverstein K.A.T."/>
            <person name="Koren S."/>
            <person name="Bechman K.B."/>
            <person name="Herman A."/>
            <person name="Abrahante J.E."/>
            <person name="Garbe J."/>
        </authorList>
    </citation>
    <scope>NUCLEOTIDE SEQUENCE</scope>
    <source>
        <strain evidence="2">Duluth1</strain>
        <tissue evidence="2">Whole animal</tissue>
    </source>
</reference>